<keyword evidence="3" id="KW-0201">Cytochrome c-type biogenesis</keyword>
<dbReference type="InterPro" id="IPR036127">
    <property type="entry name" value="CcmE-like_sf"/>
</dbReference>
<evidence type="ECO:0000256" key="5">
    <source>
        <dbReference type="SAM" id="MobiDB-lite"/>
    </source>
</evidence>
<feature type="region of interest" description="Disordered" evidence="5">
    <location>
        <begin position="126"/>
        <end position="149"/>
    </location>
</feature>
<dbReference type="Gene3D" id="2.40.50.140">
    <property type="entry name" value="Nucleic acid-binding proteins"/>
    <property type="match status" value="1"/>
</dbReference>
<sequence>MKTYAKFTLLVVAIVGTLAWLAASGINESKTYYKTISELKQLPGGEATKRVRVTGDVVPGSIKRDGERVHFQIVEKGQPQILNVVYTGKDPLPDTFRDNAQAMADGKLQADGSFQASSIAAKCPSKYEAAPGGKPAAQPLNGAKPPSMS</sequence>
<protein>
    <submittedName>
        <fullName evidence="6">Cytochrome c maturation protein CcmE</fullName>
    </submittedName>
</protein>
<dbReference type="GO" id="GO:0017004">
    <property type="term" value="P:cytochrome complex assembly"/>
    <property type="evidence" value="ECO:0007669"/>
    <property type="project" value="UniProtKB-KW"/>
</dbReference>
<dbReference type="InterPro" id="IPR004329">
    <property type="entry name" value="CcmE"/>
</dbReference>
<dbReference type="EMBL" id="CP063849">
    <property type="protein sequence ID" value="QOY91213.1"/>
    <property type="molecule type" value="Genomic_DNA"/>
</dbReference>
<dbReference type="KEGG" id="pfer:IRI77_15070"/>
<evidence type="ECO:0000256" key="4">
    <source>
        <dbReference type="ARBA" id="ARBA00023136"/>
    </source>
</evidence>
<dbReference type="Proteomes" id="UP000593892">
    <property type="component" value="Chromosome"/>
</dbReference>
<accession>A0A7S7NWR6</accession>
<name>A0A7S7NWR6_PALFE</name>
<gene>
    <name evidence="6" type="ORF">IRI77_15070</name>
</gene>
<organism evidence="6 7">
    <name type="scientific">Paludibaculum fermentans</name>
    <dbReference type="NCBI Taxonomy" id="1473598"/>
    <lineage>
        <taxon>Bacteria</taxon>
        <taxon>Pseudomonadati</taxon>
        <taxon>Acidobacteriota</taxon>
        <taxon>Terriglobia</taxon>
        <taxon>Bryobacterales</taxon>
        <taxon>Bryobacteraceae</taxon>
        <taxon>Paludibaculum</taxon>
    </lineage>
</organism>
<evidence type="ECO:0000313" key="6">
    <source>
        <dbReference type="EMBL" id="QOY91213.1"/>
    </source>
</evidence>
<keyword evidence="7" id="KW-1185">Reference proteome</keyword>
<dbReference type="RefSeq" id="WP_194452867.1">
    <property type="nucleotide sequence ID" value="NZ_CP063849.1"/>
</dbReference>
<dbReference type="InterPro" id="IPR012340">
    <property type="entry name" value="NA-bd_OB-fold"/>
</dbReference>
<evidence type="ECO:0000256" key="3">
    <source>
        <dbReference type="ARBA" id="ARBA00022748"/>
    </source>
</evidence>
<keyword evidence="2" id="KW-0479">Metal-binding</keyword>
<dbReference type="GO" id="GO:0020037">
    <property type="term" value="F:heme binding"/>
    <property type="evidence" value="ECO:0007669"/>
    <property type="project" value="InterPro"/>
</dbReference>
<keyword evidence="2" id="KW-0408">Iron</keyword>
<evidence type="ECO:0000313" key="7">
    <source>
        <dbReference type="Proteomes" id="UP000593892"/>
    </source>
</evidence>
<dbReference type="Pfam" id="PF03100">
    <property type="entry name" value="CcmE"/>
    <property type="match status" value="1"/>
</dbReference>
<keyword evidence="2" id="KW-0349">Heme</keyword>
<keyword evidence="4" id="KW-0472">Membrane</keyword>
<evidence type="ECO:0000256" key="2">
    <source>
        <dbReference type="ARBA" id="ARBA00022617"/>
    </source>
</evidence>
<comment type="subcellular location">
    <subcellularLocation>
        <location evidence="1">Membrane</location>
    </subcellularLocation>
</comment>
<proteinExistence type="predicted"/>
<dbReference type="AlphaFoldDB" id="A0A7S7NWR6"/>
<reference evidence="6 7" key="1">
    <citation type="submission" date="2020-10" db="EMBL/GenBank/DDBJ databases">
        <title>Complete genome sequence of Paludibaculum fermentans P105T, a facultatively anaerobic acidobacterium capable of dissimilatory Fe(III) reduction.</title>
        <authorList>
            <person name="Dedysh S.N."/>
            <person name="Beletsky A.V."/>
            <person name="Kulichevskaya I.S."/>
            <person name="Mardanov A.V."/>
            <person name="Ravin N.V."/>
        </authorList>
    </citation>
    <scope>NUCLEOTIDE SEQUENCE [LARGE SCALE GENOMIC DNA]</scope>
    <source>
        <strain evidence="6 7">P105</strain>
    </source>
</reference>
<dbReference type="GO" id="GO:0005886">
    <property type="term" value="C:plasma membrane"/>
    <property type="evidence" value="ECO:0007669"/>
    <property type="project" value="InterPro"/>
</dbReference>
<dbReference type="SUPFAM" id="SSF82093">
    <property type="entry name" value="Heme chaperone CcmE"/>
    <property type="match status" value="1"/>
</dbReference>
<evidence type="ECO:0000256" key="1">
    <source>
        <dbReference type="ARBA" id="ARBA00004370"/>
    </source>
</evidence>
<dbReference type="GO" id="GO:0017003">
    <property type="term" value="P:protein-heme linkage"/>
    <property type="evidence" value="ECO:0007669"/>
    <property type="project" value="InterPro"/>
</dbReference>